<dbReference type="OrthoDB" id="7593883at2"/>
<name>A0A420ERN4_9SPHN</name>
<accession>A0A420ERN4</accession>
<reference evidence="1 2" key="1">
    <citation type="submission" date="2018-09" db="EMBL/GenBank/DDBJ databases">
        <title>Altererythrobacter spongiae sp. nov., isolated from a marine sponge.</title>
        <authorList>
            <person name="Zhuang L."/>
            <person name="Luo L."/>
        </authorList>
    </citation>
    <scope>NUCLEOTIDE SEQUENCE [LARGE SCALE GENOMIC DNA]</scope>
    <source>
        <strain evidence="1 2">HN-Y73</strain>
    </source>
</reference>
<proteinExistence type="predicted"/>
<organism evidence="1 2">
    <name type="scientific">Altericroceibacterium spongiae</name>
    <dbReference type="NCBI Taxonomy" id="2320269"/>
    <lineage>
        <taxon>Bacteria</taxon>
        <taxon>Pseudomonadati</taxon>
        <taxon>Pseudomonadota</taxon>
        <taxon>Alphaproteobacteria</taxon>
        <taxon>Sphingomonadales</taxon>
        <taxon>Erythrobacteraceae</taxon>
        <taxon>Altericroceibacterium</taxon>
    </lineage>
</organism>
<evidence type="ECO:0000313" key="1">
    <source>
        <dbReference type="EMBL" id="RKF23364.1"/>
    </source>
</evidence>
<evidence type="ECO:0000313" key="2">
    <source>
        <dbReference type="Proteomes" id="UP000284395"/>
    </source>
</evidence>
<dbReference type="Proteomes" id="UP000284395">
    <property type="component" value="Unassembled WGS sequence"/>
</dbReference>
<sequence>MPRYDKGTERAQAMQALYGQDGCDAIGRAYRAGLLGAGSEAKALLDTARAISNAYWAAYSTGSYKSPLAGSSSGSVIAIDHAKVLKREEWLNESLCMVHTLGPQIRRAFYQLVIDVHPDCGPDWLDRLLFADRRAGIRADEDDVRMIRYALEGLAEIAA</sequence>
<keyword evidence="2" id="KW-1185">Reference proteome</keyword>
<dbReference type="RefSeq" id="WP_147395410.1">
    <property type="nucleotide sequence ID" value="NZ_RAPF01000001.1"/>
</dbReference>
<comment type="caution">
    <text evidence="1">The sequence shown here is derived from an EMBL/GenBank/DDBJ whole genome shotgun (WGS) entry which is preliminary data.</text>
</comment>
<dbReference type="EMBL" id="RAPF01000001">
    <property type="protein sequence ID" value="RKF23364.1"/>
    <property type="molecule type" value="Genomic_DNA"/>
</dbReference>
<protein>
    <submittedName>
        <fullName evidence="1">Uncharacterized protein</fullName>
    </submittedName>
</protein>
<gene>
    <name evidence="1" type="ORF">D6851_02520</name>
</gene>
<dbReference type="AlphaFoldDB" id="A0A420ERN4"/>